<keyword evidence="1 11" id="KW-0813">Transport</keyword>
<reference evidence="12" key="2">
    <citation type="submission" date="2021-08" db="EMBL/GenBank/DDBJ databases">
        <authorList>
            <person name="Tani A."/>
            <person name="Ola A."/>
            <person name="Ogura Y."/>
            <person name="Katsura K."/>
            <person name="Hayashi T."/>
        </authorList>
    </citation>
    <scope>NUCLEOTIDE SEQUENCE</scope>
    <source>
        <strain evidence="12">DSM 19015</strain>
    </source>
</reference>
<dbReference type="NCBIfam" id="NF001454">
    <property type="entry name" value="PRK00315.1"/>
    <property type="match status" value="1"/>
</dbReference>
<gene>
    <name evidence="11 12" type="primary">kdpC</name>
    <name evidence="12" type="ORF">OCOJLMKI_2902</name>
</gene>
<keyword evidence="9 11" id="KW-0406">Ion transport</keyword>
<dbReference type="NCBIfam" id="TIGR00681">
    <property type="entry name" value="kdpC"/>
    <property type="match status" value="1"/>
</dbReference>
<proteinExistence type="inferred from homology"/>
<keyword evidence="10 11" id="KW-0472">Membrane</keyword>
<accession>A0ABQ4S1F6</accession>
<evidence type="ECO:0000313" key="12">
    <source>
        <dbReference type="EMBL" id="GJD95688.1"/>
    </source>
</evidence>
<reference evidence="12" key="1">
    <citation type="journal article" date="2021" name="Front. Microbiol.">
        <title>Comprehensive Comparative Genomics and Phenotyping of Methylobacterium Species.</title>
        <authorList>
            <person name="Alessa O."/>
            <person name="Ogura Y."/>
            <person name="Fujitani Y."/>
            <person name="Takami H."/>
            <person name="Hayashi T."/>
            <person name="Sahin N."/>
            <person name="Tani A."/>
        </authorList>
    </citation>
    <scope>NUCLEOTIDE SEQUENCE</scope>
    <source>
        <strain evidence="12">DSM 19015</strain>
    </source>
</reference>
<comment type="similarity">
    <text evidence="11">Belongs to the KdpC family.</text>
</comment>
<dbReference type="Proteomes" id="UP001055125">
    <property type="component" value="Unassembled WGS sequence"/>
</dbReference>
<evidence type="ECO:0000256" key="9">
    <source>
        <dbReference type="ARBA" id="ARBA00023065"/>
    </source>
</evidence>
<sequence length="201" mass="20796">MLRHLRPALVLLVVLTAVTGLAYPLAMTGIAGAIFPAKAAGSLVERDGKLVGSSLIGQSFTSARYFQGRPSATSAADPADAAKTVPSPYNAAGSAGSNLGPTSAALAERVKADVERWRAENPGQAVPVDLVTTSGSGLDPDLSPEAALFQVPRIARTRGLPEDRLRDLVGRQVQGRLLGILGEPRVNVLALNLALDDLAAK</sequence>
<evidence type="ECO:0000256" key="6">
    <source>
        <dbReference type="ARBA" id="ARBA00022840"/>
    </source>
</evidence>
<evidence type="ECO:0000256" key="10">
    <source>
        <dbReference type="ARBA" id="ARBA00023136"/>
    </source>
</evidence>
<keyword evidence="3 11" id="KW-0633">Potassium transport</keyword>
<keyword evidence="4 11" id="KW-0812">Transmembrane</keyword>
<keyword evidence="7 11" id="KW-0630">Potassium</keyword>
<keyword evidence="6 11" id="KW-0067">ATP-binding</keyword>
<dbReference type="Pfam" id="PF02669">
    <property type="entry name" value="KdpC"/>
    <property type="match status" value="1"/>
</dbReference>
<dbReference type="NCBIfam" id="NF010603">
    <property type="entry name" value="PRK13999.1"/>
    <property type="match status" value="1"/>
</dbReference>
<keyword evidence="5 11" id="KW-0547">Nucleotide-binding</keyword>
<name>A0ABQ4S1F6_9HYPH</name>
<dbReference type="PANTHER" id="PTHR30042">
    <property type="entry name" value="POTASSIUM-TRANSPORTING ATPASE C CHAIN"/>
    <property type="match status" value="1"/>
</dbReference>
<dbReference type="PIRSF" id="PIRSF001296">
    <property type="entry name" value="K_ATPase_KdpC"/>
    <property type="match status" value="1"/>
</dbReference>
<keyword evidence="2 11" id="KW-1003">Cell membrane</keyword>
<evidence type="ECO:0000256" key="5">
    <source>
        <dbReference type="ARBA" id="ARBA00022741"/>
    </source>
</evidence>
<dbReference type="InterPro" id="IPR003820">
    <property type="entry name" value="KdpC"/>
</dbReference>
<evidence type="ECO:0000256" key="11">
    <source>
        <dbReference type="HAMAP-Rule" id="MF_00276"/>
    </source>
</evidence>
<dbReference type="HAMAP" id="MF_00276">
    <property type="entry name" value="KdpC"/>
    <property type="match status" value="1"/>
</dbReference>
<keyword evidence="13" id="KW-1185">Reference proteome</keyword>
<comment type="function">
    <text evidence="11">Part of the high-affinity ATP-driven potassium transport (or Kdp) system, which catalyzes the hydrolysis of ATP coupled with the electrogenic transport of potassium into the cytoplasm. This subunit acts as a catalytic chaperone that increases the ATP-binding affinity of the ATP-hydrolyzing subunit KdpB by the formation of a transient KdpB/KdpC/ATP ternary complex.</text>
</comment>
<evidence type="ECO:0000256" key="8">
    <source>
        <dbReference type="ARBA" id="ARBA00022989"/>
    </source>
</evidence>
<comment type="caution">
    <text evidence="12">The sequence shown here is derived from an EMBL/GenBank/DDBJ whole genome shotgun (WGS) entry which is preliminary data.</text>
</comment>
<dbReference type="PANTHER" id="PTHR30042:SF2">
    <property type="entry name" value="POTASSIUM-TRANSPORTING ATPASE KDPC SUBUNIT"/>
    <property type="match status" value="1"/>
</dbReference>
<protein>
    <recommendedName>
        <fullName evidence="11">Potassium-transporting ATPase KdpC subunit</fullName>
    </recommendedName>
    <alternativeName>
        <fullName evidence="11">ATP phosphohydrolase [potassium-transporting] C chain</fullName>
    </alternativeName>
    <alternativeName>
        <fullName evidence="11">Potassium-binding and translocating subunit C</fullName>
    </alternativeName>
    <alternativeName>
        <fullName evidence="11">Potassium-translocating ATPase C chain</fullName>
    </alternativeName>
</protein>
<keyword evidence="8 11" id="KW-1133">Transmembrane helix</keyword>
<dbReference type="RefSeq" id="WP_238244830.1">
    <property type="nucleotide sequence ID" value="NZ_BPQP01000044.1"/>
</dbReference>
<evidence type="ECO:0000256" key="4">
    <source>
        <dbReference type="ARBA" id="ARBA00022692"/>
    </source>
</evidence>
<evidence type="ECO:0000256" key="2">
    <source>
        <dbReference type="ARBA" id="ARBA00022475"/>
    </source>
</evidence>
<comment type="subcellular location">
    <subcellularLocation>
        <location evidence="11">Cell membrane</location>
        <topology evidence="11">Single-pass membrane protein</topology>
    </subcellularLocation>
</comment>
<comment type="subunit">
    <text evidence="11">The system is composed of three essential subunits: KdpA, KdpB and KdpC.</text>
</comment>
<dbReference type="EMBL" id="BPQP01000044">
    <property type="protein sequence ID" value="GJD95688.1"/>
    <property type="molecule type" value="Genomic_DNA"/>
</dbReference>
<evidence type="ECO:0000256" key="1">
    <source>
        <dbReference type="ARBA" id="ARBA00022448"/>
    </source>
</evidence>
<evidence type="ECO:0000313" key="13">
    <source>
        <dbReference type="Proteomes" id="UP001055125"/>
    </source>
</evidence>
<evidence type="ECO:0000256" key="3">
    <source>
        <dbReference type="ARBA" id="ARBA00022538"/>
    </source>
</evidence>
<organism evidence="12 13">
    <name type="scientific">Methylobacterium iners</name>
    <dbReference type="NCBI Taxonomy" id="418707"/>
    <lineage>
        <taxon>Bacteria</taxon>
        <taxon>Pseudomonadati</taxon>
        <taxon>Pseudomonadota</taxon>
        <taxon>Alphaproteobacteria</taxon>
        <taxon>Hyphomicrobiales</taxon>
        <taxon>Methylobacteriaceae</taxon>
        <taxon>Methylobacterium</taxon>
    </lineage>
</organism>
<evidence type="ECO:0000256" key="7">
    <source>
        <dbReference type="ARBA" id="ARBA00022958"/>
    </source>
</evidence>